<organism evidence="5 6">
    <name type="scientific">Leptotrombidium deliense</name>
    <dbReference type="NCBI Taxonomy" id="299467"/>
    <lineage>
        <taxon>Eukaryota</taxon>
        <taxon>Metazoa</taxon>
        <taxon>Ecdysozoa</taxon>
        <taxon>Arthropoda</taxon>
        <taxon>Chelicerata</taxon>
        <taxon>Arachnida</taxon>
        <taxon>Acari</taxon>
        <taxon>Acariformes</taxon>
        <taxon>Trombidiformes</taxon>
        <taxon>Prostigmata</taxon>
        <taxon>Anystina</taxon>
        <taxon>Parasitengona</taxon>
        <taxon>Trombiculoidea</taxon>
        <taxon>Trombiculidae</taxon>
        <taxon>Leptotrombidium</taxon>
    </lineage>
</organism>
<reference evidence="5 6" key="1">
    <citation type="journal article" date="2018" name="Gigascience">
        <title>Genomes of trombidid mites reveal novel predicted allergens and laterally-transferred genes associated with secondary metabolism.</title>
        <authorList>
            <person name="Dong X."/>
            <person name="Chaisiri K."/>
            <person name="Xia D."/>
            <person name="Armstrong S.D."/>
            <person name="Fang Y."/>
            <person name="Donnelly M.J."/>
            <person name="Kadowaki T."/>
            <person name="McGarry J.W."/>
            <person name="Darby A.C."/>
            <person name="Makepeace B.L."/>
        </authorList>
    </citation>
    <scope>NUCLEOTIDE SEQUENCE [LARGE SCALE GENOMIC DNA]</scope>
    <source>
        <strain evidence="5">UoL-UT</strain>
    </source>
</reference>
<protein>
    <submittedName>
        <fullName evidence="5">Protein NPC2-like protein</fullName>
    </submittedName>
</protein>
<feature type="domain" description="MD-2-related lipid-recognition" evidence="4">
    <location>
        <begin position="2"/>
        <end position="124"/>
    </location>
</feature>
<dbReference type="EMBL" id="NCKV01010083">
    <property type="protein sequence ID" value="RWS22008.1"/>
    <property type="molecule type" value="Genomic_DNA"/>
</dbReference>
<dbReference type="OrthoDB" id="6349224at2759"/>
<keyword evidence="6" id="KW-1185">Reference proteome</keyword>
<dbReference type="Gene3D" id="2.60.40.770">
    <property type="match status" value="1"/>
</dbReference>
<comment type="caution">
    <text evidence="5">The sequence shown here is derived from an EMBL/GenBank/DDBJ whole genome shotgun (WGS) entry which is preliminary data.</text>
</comment>
<dbReference type="FunFam" id="2.60.40.770:FF:000001">
    <property type="entry name" value="NPC intracellular cholesterol transporter 2"/>
    <property type="match status" value="1"/>
</dbReference>
<dbReference type="SMART" id="SM00737">
    <property type="entry name" value="ML"/>
    <property type="match status" value="1"/>
</dbReference>
<comment type="similarity">
    <text evidence="2">Belongs to the NPC2 family.</text>
</comment>
<comment type="subcellular location">
    <subcellularLocation>
        <location evidence="1">Secreted</location>
    </subcellularLocation>
</comment>
<evidence type="ECO:0000256" key="1">
    <source>
        <dbReference type="ARBA" id="ARBA00004613"/>
    </source>
</evidence>
<dbReference type="InterPro" id="IPR014756">
    <property type="entry name" value="Ig_E-set"/>
</dbReference>
<dbReference type="STRING" id="299467.A0A443S394"/>
<keyword evidence="3" id="KW-0964">Secreted</keyword>
<dbReference type="SUPFAM" id="SSF81296">
    <property type="entry name" value="E set domains"/>
    <property type="match status" value="1"/>
</dbReference>
<dbReference type="InterPro" id="IPR039670">
    <property type="entry name" value="NPC2-like"/>
</dbReference>
<dbReference type="PANTHER" id="PTHR11306">
    <property type="entry name" value="NIEMANN PICK TYPE C2 PROTEIN NPC2-RELATED"/>
    <property type="match status" value="1"/>
</dbReference>
<evidence type="ECO:0000313" key="5">
    <source>
        <dbReference type="EMBL" id="RWS22008.1"/>
    </source>
</evidence>
<name>A0A443S394_9ACAR</name>
<gene>
    <name evidence="5" type="ORF">B4U80_09182</name>
</gene>
<dbReference type="GO" id="GO:0015918">
    <property type="term" value="P:sterol transport"/>
    <property type="evidence" value="ECO:0007669"/>
    <property type="project" value="InterPro"/>
</dbReference>
<proteinExistence type="inferred from homology"/>
<evidence type="ECO:0000259" key="4">
    <source>
        <dbReference type="SMART" id="SM00737"/>
    </source>
</evidence>
<dbReference type="VEuPathDB" id="VectorBase:LDEU010032"/>
<dbReference type="Proteomes" id="UP000288716">
    <property type="component" value="Unassembled WGS sequence"/>
</dbReference>
<evidence type="ECO:0000313" key="6">
    <source>
        <dbReference type="Proteomes" id="UP000288716"/>
    </source>
</evidence>
<dbReference type="AlphaFoldDB" id="A0A443S394"/>
<dbReference type="InterPro" id="IPR003172">
    <property type="entry name" value="ML_dom"/>
</dbReference>
<dbReference type="GO" id="GO:0032934">
    <property type="term" value="F:sterol binding"/>
    <property type="evidence" value="ECO:0007669"/>
    <property type="project" value="InterPro"/>
</dbReference>
<dbReference type="Pfam" id="PF02221">
    <property type="entry name" value="E1_DerP2_DerF2"/>
    <property type="match status" value="1"/>
</dbReference>
<accession>A0A443S394</accession>
<sequence length="128" mass="14318">MFILGDRNALKSVKLENCNAEADYCILKKGNSYKLNVNFESKVDSNDLTTAVTANVFGVQLAWPGLQKNACEGHNIECPIKKGQSYNYNLDFEVMKAYPTLSTKVTFKLKNDQKSDVICFTLPVNIVD</sequence>
<dbReference type="GO" id="GO:0005576">
    <property type="term" value="C:extracellular region"/>
    <property type="evidence" value="ECO:0007669"/>
    <property type="project" value="UniProtKB-SubCell"/>
</dbReference>
<evidence type="ECO:0000256" key="3">
    <source>
        <dbReference type="ARBA" id="ARBA00022525"/>
    </source>
</evidence>
<dbReference type="PANTHER" id="PTHR11306:SF68">
    <property type="entry name" value="NPC INTRACELLULAR CHOLESTEROL TRANSPORTER 2"/>
    <property type="match status" value="1"/>
</dbReference>
<evidence type="ECO:0000256" key="2">
    <source>
        <dbReference type="ARBA" id="ARBA00006370"/>
    </source>
</evidence>